<accession>A0ABD5TAT6</accession>
<name>A0ABD5TAT6_9EURY</name>
<dbReference type="RefSeq" id="WP_284063751.1">
    <property type="nucleotide sequence ID" value="NZ_CP126159.1"/>
</dbReference>
<sequence>MVDFWTRVAAAGDRDVELRQPVYTLARIEGVAIVAWVVSEWLRGELGTDATTRSDVA</sequence>
<dbReference type="Proteomes" id="UP001596443">
    <property type="component" value="Unassembled WGS sequence"/>
</dbReference>
<comment type="caution">
    <text evidence="1">The sequence shown here is derived from an EMBL/GenBank/DDBJ whole genome shotgun (WGS) entry which is preliminary data.</text>
</comment>
<dbReference type="EMBL" id="JBHSWX010000001">
    <property type="protein sequence ID" value="MFC6784573.1"/>
    <property type="molecule type" value="Genomic_DNA"/>
</dbReference>
<protein>
    <submittedName>
        <fullName evidence="1">Uncharacterized protein</fullName>
    </submittedName>
</protein>
<reference evidence="1 2" key="1">
    <citation type="journal article" date="2019" name="Int. J. Syst. Evol. Microbiol.">
        <title>The Global Catalogue of Microorganisms (GCM) 10K type strain sequencing project: providing services to taxonomists for standard genome sequencing and annotation.</title>
        <authorList>
            <consortium name="The Broad Institute Genomics Platform"/>
            <consortium name="The Broad Institute Genome Sequencing Center for Infectious Disease"/>
            <person name="Wu L."/>
            <person name="Ma J."/>
        </authorList>
    </citation>
    <scope>NUCLEOTIDE SEQUENCE [LARGE SCALE GENOMIC DNA]</scope>
    <source>
        <strain evidence="1 2">SYNS20</strain>
    </source>
</reference>
<organism evidence="1 2">
    <name type="scientific">Halobaculum halobium</name>
    <dbReference type="NCBI Taxonomy" id="3032281"/>
    <lineage>
        <taxon>Archaea</taxon>
        <taxon>Methanobacteriati</taxon>
        <taxon>Methanobacteriota</taxon>
        <taxon>Stenosarchaea group</taxon>
        <taxon>Halobacteria</taxon>
        <taxon>Halobacteriales</taxon>
        <taxon>Haloferacaceae</taxon>
        <taxon>Halobaculum</taxon>
    </lineage>
</organism>
<evidence type="ECO:0000313" key="1">
    <source>
        <dbReference type="EMBL" id="MFC6784573.1"/>
    </source>
</evidence>
<proteinExistence type="predicted"/>
<dbReference type="AlphaFoldDB" id="A0ABD5TAT6"/>
<dbReference type="GeneID" id="81211287"/>
<evidence type="ECO:0000313" key="2">
    <source>
        <dbReference type="Proteomes" id="UP001596443"/>
    </source>
</evidence>
<keyword evidence="2" id="KW-1185">Reference proteome</keyword>
<gene>
    <name evidence="1" type="ORF">ACFQFD_00805</name>
</gene>